<sequence length="113" mass="12694">MAHAQKLRHCTAPVLFCIILIAVSEAVSGQIRYSIPEEMQKGSSVGNIAKDLGLNVEQLSDRALRIVSRGRTQAGGSIQHHSDRHGQWDSSSFYSHHDPTPDFRHERQRPLLR</sequence>
<feature type="region of interest" description="Disordered" evidence="2">
    <location>
        <begin position="70"/>
        <end position="113"/>
    </location>
</feature>
<dbReference type="Pfam" id="PF08266">
    <property type="entry name" value="Cadherin_2"/>
    <property type="match status" value="1"/>
</dbReference>
<evidence type="ECO:0000313" key="5">
    <source>
        <dbReference type="Ensembl" id="ENSCPBP00000010532.1"/>
    </source>
</evidence>
<feature type="domain" description="Cadherin N-terminal" evidence="4">
    <location>
        <begin position="30"/>
        <end position="73"/>
    </location>
</feature>
<keyword evidence="1" id="KW-0325">Glycoprotein</keyword>
<dbReference type="Gene3D" id="2.60.40.60">
    <property type="entry name" value="Cadherins"/>
    <property type="match status" value="1"/>
</dbReference>
<dbReference type="OMA" id="FRHERQR"/>
<evidence type="ECO:0000256" key="1">
    <source>
        <dbReference type="ARBA" id="ARBA00023180"/>
    </source>
</evidence>
<keyword evidence="3" id="KW-0732">Signal</keyword>
<evidence type="ECO:0000256" key="2">
    <source>
        <dbReference type="SAM" id="MobiDB-lite"/>
    </source>
</evidence>
<reference evidence="5" key="1">
    <citation type="submission" date="2025-08" db="UniProtKB">
        <authorList>
            <consortium name="Ensembl"/>
        </authorList>
    </citation>
    <scope>IDENTIFICATION</scope>
</reference>
<feature type="chain" id="PRO_5034205357" description="Cadherin N-terminal domain-containing protein" evidence="3">
    <location>
        <begin position="27"/>
        <end position="113"/>
    </location>
</feature>
<keyword evidence="6" id="KW-1185">Reference proteome</keyword>
<protein>
    <recommendedName>
        <fullName evidence="4">Cadherin N-terminal domain-containing protein</fullName>
    </recommendedName>
</protein>
<dbReference type="AlphaFoldDB" id="A0A8C3H9P9"/>
<evidence type="ECO:0000259" key="4">
    <source>
        <dbReference type="Pfam" id="PF08266"/>
    </source>
</evidence>
<dbReference type="FunFam" id="2.60.40.60:FF:000398">
    <property type="entry name" value="Protocadherin cluster 1 gamma 26a"/>
    <property type="match status" value="1"/>
</dbReference>
<feature type="signal peptide" evidence="3">
    <location>
        <begin position="1"/>
        <end position="26"/>
    </location>
</feature>
<dbReference type="GeneTree" id="ENSGT00940000159725"/>
<accession>A0A8C3H9P9</accession>
<feature type="compositionally biased region" description="Basic and acidic residues" evidence="2">
    <location>
        <begin position="95"/>
        <end position="113"/>
    </location>
</feature>
<evidence type="ECO:0000256" key="3">
    <source>
        <dbReference type="SAM" id="SignalP"/>
    </source>
</evidence>
<dbReference type="InterPro" id="IPR013164">
    <property type="entry name" value="Cadherin_N"/>
</dbReference>
<proteinExistence type="predicted"/>
<dbReference type="Ensembl" id="ENSCPBT00000012635.1">
    <property type="protein sequence ID" value="ENSCPBP00000010532.1"/>
    <property type="gene ID" value="ENSCPBG00000008082.1"/>
</dbReference>
<evidence type="ECO:0000313" key="6">
    <source>
        <dbReference type="Proteomes" id="UP000694380"/>
    </source>
</evidence>
<reference evidence="5" key="2">
    <citation type="submission" date="2025-09" db="UniProtKB">
        <authorList>
            <consortium name="Ensembl"/>
        </authorList>
    </citation>
    <scope>IDENTIFICATION</scope>
</reference>
<name>A0A8C3H9P9_CHRPI</name>
<organism evidence="5 6">
    <name type="scientific">Chrysemys picta bellii</name>
    <name type="common">Western painted turtle</name>
    <name type="synonym">Emys bellii</name>
    <dbReference type="NCBI Taxonomy" id="8478"/>
    <lineage>
        <taxon>Eukaryota</taxon>
        <taxon>Metazoa</taxon>
        <taxon>Chordata</taxon>
        <taxon>Craniata</taxon>
        <taxon>Vertebrata</taxon>
        <taxon>Euteleostomi</taxon>
        <taxon>Archelosauria</taxon>
        <taxon>Testudinata</taxon>
        <taxon>Testudines</taxon>
        <taxon>Cryptodira</taxon>
        <taxon>Durocryptodira</taxon>
        <taxon>Testudinoidea</taxon>
        <taxon>Emydidae</taxon>
        <taxon>Chrysemys</taxon>
    </lineage>
</organism>
<dbReference type="Proteomes" id="UP000694380">
    <property type="component" value="Unplaced"/>
</dbReference>